<dbReference type="EMBL" id="JAVDQD010000004">
    <property type="protein sequence ID" value="MDR6240198.1"/>
    <property type="molecule type" value="Genomic_DNA"/>
</dbReference>
<accession>A0AAE3XP93</accession>
<keyword evidence="2" id="KW-0564">Palmitate</keyword>
<dbReference type="SUPFAM" id="SSF56954">
    <property type="entry name" value="Outer membrane efflux proteins (OEP)"/>
    <property type="match status" value="1"/>
</dbReference>
<dbReference type="GO" id="GO:0005886">
    <property type="term" value="C:plasma membrane"/>
    <property type="evidence" value="ECO:0007669"/>
    <property type="project" value="UniProtKB-SubCell"/>
</dbReference>
<evidence type="ECO:0000256" key="2">
    <source>
        <dbReference type="RuleBase" id="RU362097"/>
    </source>
</evidence>
<dbReference type="PANTHER" id="PTHR30203">
    <property type="entry name" value="OUTER MEMBRANE CATION EFFLUX PROTEIN"/>
    <property type="match status" value="1"/>
</dbReference>
<keyword evidence="2 3" id="KW-0472">Membrane</keyword>
<evidence type="ECO:0000256" key="1">
    <source>
        <dbReference type="ARBA" id="ARBA00007613"/>
    </source>
</evidence>
<dbReference type="PROSITE" id="PS51257">
    <property type="entry name" value="PROKAR_LIPOPROTEIN"/>
    <property type="match status" value="1"/>
</dbReference>
<comment type="subcellular location">
    <subcellularLocation>
        <location evidence="2">Cell membrane</location>
        <topology evidence="2">Lipid-anchor</topology>
    </subcellularLocation>
</comment>
<comment type="caution">
    <text evidence="4">The sequence shown here is derived from an EMBL/GenBank/DDBJ whole genome shotgun (WGS) entry which is preliminary data.</text>
</comment>
<dbReference type="Pfam" id="PF02321">
    <property type="entry name" value="OEP"/>
    <property type="match status" value="2"/>
</dbReference>
<evidence type="ECO:0000313" key="4">
    <source>
        <dbReference type="EMBL" id="MDR6240198.1"/>
    </source>
</evidence>
<keyword evidence="3" id="KW-1133">Transmembrane helix</keyword>
<dbReference type="RefSeq" id="WP_309940077.1">
    <property type="nucleotide sequence ID" value="NZ_AP025305.1"/>
</dbReference>
<proteinExistence type="inferred from homology"/>
<dbReference type="AlphaFoldDB" id="A0AAE3XP93"/>
<dbReference type="GO" id="GO:0015562">
    <property type="term" value="F:efflux transmembrane transporter activity"/>
    <property type="evidence" value="ECO:0007669"/>
    <property type="project" value="InterPro"/>
</dbReference>
<dbReference type="Gene3D" id="1.20.1600.10">
    <property type="entry name" value="Outer membrane efflux proteins (OEP)"/>
    <property type="match status" value="1"/>
</dbReference>
<feature type="transmembrane region" description="Helical" evidence="3">
    <location>
        <begin position="6"/>
        <end position="23"/>
    </location>
</feature>
<dbReference type="InterPro" id="IPR003423">
    <property type="entry name" value="OMP_efflux"/>
</dbReference>
<keyword evidence="5" id="KW-1185">Reference proteome</keyword>
<keyword evidence="2" id="KW-1134">Transmembrane beta strand</keyword>
<dbReference type="PANTHER" id="PTHR30203:SF33">
    <property type="entry name" value="BLR4455 PROTEIN"/>
    <property type="match status" value="1"/>
</dbReference>
<dbReference type="NCBIfam" id="TIGR01845">
    <property type="entry name" value="outer_NodT"/>
    <property type="match status" value="1"/>
</dbReference>
<gene>
    <name evidence="4" type="ORF">HNQ88_003264</name>
</gene>
<evidence type="ECO:0000313" key="5">
    <source>
        <dbReference type="Proteomes" id="UP001185092"/>
    </source>
</evidence>
<sequence>MKHCKYLIYFILFGFTLLGCKIGRNYQRPEMPIPATWDNETDSLSNLADMAWWELYQDTVLQELINQALVQNQSALIAMARIEEAAGLRRVAASPLFPQIGAKLTYETEGEVNSEGKTKTTDTYEGYATVLWELDIWGKYRRANEAARAELLSTSENYKAVIISLVSNVAQAYFELLDLDNRIEITQGTIVARKEAERIAKLRFEGGLSNEVGLIQAQLELARTEAVLPKLQEQLVFKRNEISILLGVPPQEIPRGESLNSQNIPVSPIVPAGIPSELINRRPDVASSEQLLIAANASVGVAQGNMLPSLALSTGDIGLSSNSIDKFLQATYWDFLAGLTAPIFNGGRLKGNLVAAKARHEQALQGYKQVVLLAFEDVSNSLVRHYKAIEIRQAQEKVNESSAAYLQIANIQYFNGYINYLDVLDAQRRQFDAELELSISVRDELISSVLLYKSLGGGWNPVEPEQSEQ</sequence>
<protein>
    <submittedName>
        <fullName evidence="4">Multidrug efflux system outer membrane protein</fullName>
    </submittedName>
</protein>
<reference evidence="4" key="1">
    <citation type="submission" date="2023-07" db="EMBL/GenBank/DDBJ databases">
        <title>Genomic Encyclopedia of Type Strains, Phase IV (KMG-IV): sequencing the most valuable type-strain genomes for metagenomic binning, comparative biology and taxonomic classification.</title>
        <authorList>
            <person name="Goeker M."/>
        </authorList>
    </citation>
    <scope>NUCLEOTIDE SEQUENCE</scope>
    <source>
        <strain evidence="4">DSM 26174</strain>
    </source>
</reference>
<evidence type="ECO:0000256" key="3">
    <source>
        <dbReference type="SAM" id="Phobius"/>
    </source>
</evidence>
<dbReference type="InterPro" id="IPR010131">
    <property type="entry name" value="MdtP/NodT-like"/>
</dbReference>
<keyword evidence="2 3" id="KW-0812">Transmembrane</keyword>
<comment type="similarity">
    <text evidence="1 2">Belongs to the outer membrane factor (OMF) (TC 1.B.17) family.</text>
</comment>
<dbReference type="Proteomes" id="UP001185092">
    <property type="component" value="Unassembled WGS sequence"/>
</dbReference>
<organism evidence="4 5">
    <name type="scientific">Aureibacter tunicatorum</name>
    <dbReference type="NCBI Taxonomy" id="866807"/>
    <lineage>
        <taxon>Bacteria</taxon>
        <taxon>Pseudomonadati</taxon>
        <taxon>Bacteroidota</taxon>
        <taxon>Cytophagia</taxon>
        <taxon>Cytophagales</taxon>
        <taxon>Persicobacteraceae</taxon>
        <taxon>Aureibacter</taxon>
    </lineage>
</organism>
<keyword evidence="2" id="KW-0449">Lipoprotein</keyword>
<dbReference type="Gene3D" id="2.20.200.10">
    <property type="entry name" value="Outer membrane efflux proteins (OEP)"/>
    <property type="match status" value="1"/>
</dbReference>
<name>A0AAE3XP93_9BACT</name>